<organism evidence="1 2">
    <name type="scientific">Oedothorax gibbosus</name>
    <dbReference type="NCBI Taxonomy" id="931172"/>
    <lineage>
        <taxon>Eukaryota</taxon>
        <taxon>Metazoa</taxon>
        <taxon>Ecdysozoa</taxon>
        <taxon>Arthropoda</taxon>
        <taxon>Chelicerata</taxon>
        <taxon>Arachnida</taxon>
        <taxon>Araneae</taxon>
        <taxon>Araneomorphae</taxon>
        <taxon>Entelegynae</taxon>
        <taxon>Araneoidea</taxon>
        <taxon>Linyphiidae</taxon>
        <taxon>Erigoninae</taxon>
        <taxon>Oedothorax</taxon>
    </lineage>
</organism>
<dbReference type="Proteomes" id="UP000827092">
    <property type="component" value="Unassembled WGS sequence"/>
</dbReference>
<evidence type="ECO:0000313" key="1">
    <source>
        <dbReference type="EMBL" id="KAG8187998.1"/>
    </source>
</evidence>
<gene>
    <name evidence="1" type="ORF">JTE90_009877</name>
</gene>
<accession>A0AAV6UVZ4</accession>
<name>A0AAV6UVZ4_9ARAC</name>
<dbReference type="EMBL" id="JAFNEN010000251">
    <property type="protein sequence ID" value="KAG8187998.1"/>
    <property type="molecule type" value="Genomic_DNA"/>
</dbReference>
<keyword evidence="2" id="KW-1185">Reference proteome</keyword>
<evidence type="ECO:0000313" key="2">
    <source>
        <dbReference type="Proteomes" id="UP000827092"/>
    </source>
</evidence>
<comment type="caution">
    <text evidence="1">The sequence shown here is derived from an EMBL/GenBank/DDBJ whole genome shotgun (WGS) entry which is preliminary data.</text>
</comment>
<proteinExistence type="predicted"/>
<protein>
    <submittedName>
        <fullName evidence="1">Uncharacterized protein</fullName>
    </submittedName>
</protein>
<dbReference type="AlphaFoldDB" id="A0AAV6UVZ4"/>
<reference evidence="1 2" key="1">
    <citation type="journal article" date="2022" name="Nat. Ecol. Evol.">
        <title>A masculinizing supergene underlies an exaggerated male reproductive morph in a spider.</title>
        <authorList>
            <person name="Hendrickx F."/>
            <person name="De Corte Z."/>
            <person name="Sonet G."/>
            <person name="Van Belleghem S.M."/>
            <person name="Kostlbacher S."/>
            <person name="Vangestel C."/>
        </authorList>
    </citation>
    <scope>NUCLEOTIDE SEQUENCE [LARGE SCALE GENOMIC DNA]</scope>
    <source>
        <strain evidence="1">W744_W776</strain>
    </source>
</reference>
<sequence length="69" mass="7820">MNTRHIQKRVLRLAVSKAITELDAAVSAGEQLARCENDTIVFDSPVAGQKMEKKLILILVSWNKIWRSK</sequence>